<evidence type="ECO:0008006" key="4">
    <source>
        <dbReference type="Google" id="ProtNLM"/>
    </source>
</evidence>
<organism evidence="2 3">
    <name type="scientific">Symbiodinium pilosum</name>
    <name type="common">Dinoflagellate</name>
    <dbReference type="NCBI Taxonomy" id="2952"/>
    <lineage>
        <taxon>Eukaryota</taxon>
        <taxon>Sar</taxon>
        <taxon>Alveolata</taxon>
        <taxon>Dinophyceae</taxon>
        <taxon>Suessiales</taxon>
        <taxon>Symbiodiniaceae</taxon>
        <taxon>Symbiodinium</taxon>
    </lineage>
</organism>
<evidence type="ECO:0000256" key="1">
    <source>
        <dbReference type="SAM" id="MobiDB-lite"/>
    </source>
</evidence>
<reference evidence="2" key="1">
    <citation type="submission" date="2021-02" db="EMBL/GenBank/DDBJ databases">
        <authorList>
            <person name="Dougan E. K."/>
            <person name="Rhodes N."/>
            <person name="Thang M."/>
            <person name="Chan C."/>
        </authorList>
    </citation>
    <scope>NUCLEOTIDE SEQUENCE</scope>
</reference>
<accession>A0A812LIC0</accession>
<dbReference type="AlphaFoldDB" id="A0A812LIC0"/>
<dbReference type="CDD" id="cd05992">
    <property type="entry name" value="PB1"/>
    <property type="match status" value="1"/>
</dbReference>
<feature type="compositionally biased region" description="Low complexity" evidence="1">
    <location>
        <begin position="153"/>
        <end position="162"/>
    </location>
</feature>
<dbReference type="Proteomes" id="UP000649617">
    <property type="component" value="Unassembled WGS sequence"/>
</dbReference>
<comment type="caution">
    <text evidence="2">The sequence shown here is derived from an EMBL/GenBank/DDBJ whole genome shotgun (WGS) entry which is preliminary data.</text>
</comment>
<protein>
    <recommendedName>
        <fullName evidence="4">PB1 domain-containing protein</fullName>
    </recommendedName>
</protein>
<feature type="region of interest" description="Disordered" evidence="1">
    <location>
        <begin position="145"/>
        <end position="165"/>
    </location>
</feature>
<evidence type="ECO:0000313" key="2">
    <source>
        <dbReference type="EMBL" id="CAE7247470.1"/>
    </source>
</evidence>
<proteinExistence type="predicted"/>
<dbReference type="Gene3D" id="3.10.20.90">
    <property type="entry name" value="Phosphatidylinositol 3-kinase Catalytic Subunit, Chain A, domain 1"/>
    <property type="match status" value="1"/>
</dbReference>
<dbReference type="SUPFAM" id="SSF54277">
    <property type="entry name" value="CAD &amp; PB1 domains"/>
    <property type="match status" value="1"/>
</dbReference>
<dbReference type="EMBL" id="CAJNIZ010006136">
    <property type="protein sequence ID" value="CAE7247470.1"/>
    <property type="molecule type" value="Genomic_DNA"/>
</dbReference>
<evidence type="ECO:0000313" key="3">
    <source>
        <dbReference type="Proteomes" id="UP000649617"/>
    </source>
</evidence>
<keyword evidence="3" id="KW-1185">Reference proteome</keyword>
<dbReference type="OrthoDB" id="661148at2759"/>
<gene>
    <name evidence="2" type="ORF">SPIL2461_LOCUS4590</name>
</gene>
<name>A0A812LIC0_SYMPI</name>
<sequence>MAAVLKVTFRAEVRRCLLDKQDLCYEGLTRRVDELYPELPQYTAKYMDEEGDVCTLCEASFADFLEVSSQAKSATANNLGSDTKVILKLELEVPGVSKVSSKPPTAVPPAVPEEPDLEIISGPAPMTVQEVNVPITPAPTASVFVDKAPESPRPAAAPASDVPADEDFLVKRAAAAT</sequence>